<evidence type="ECO:0000313" key="4">
    <source>
        <dbReference type="EMBL" id="KAD3640165.1"/>
    </source>
</evidence>
<dbReference type="InterPro" id="IPR013103">
    <property type="entry name" value="RVT_2"/>
</dbReference>
<sequence length="888" mass="99991">MEPSLKLEKNDGSPLVNPTDYQRIIGSLRYLTHTRPDLSCAVGLSDGRSTTGLIFFYGSSPITLCSQKQSTVALSSCEAEFMAAAAAACQAIWLKRMLEDLTGQVLDGVIHRLSCPHTSEQNGLVERRHRHVVETGLTLLAQSHVPQRFWHFAFDIAVYLINRMPSRTNSHISPFELVFHRSPDFSFLRVFGCQCYPHLRPYNNHKMDFRSHPCVFLGYSTTHHGYRCFDPDSERIYVARHVRFNESLFPFSNQLLNTSHPPPHTSTYPSATQQSTTTAHSPLHPTPTAPSPQPMSSTTDPNCKSAQSTFVVPSQPTRPPLIHTYKRRSKNISTTPTRSRPPNLRPNPVPTKPYNASSFHTQSTSQESEPATFNIANKHPQWRSAMADEYSALMRNGTWSLVPRVPDSNIVDCKWVYKIKRDQTGKITRYKARLVAKGYNQQPGIDYQETFSPVVKATTIRVVLSLAVSQKWQLRQLDVQNALLHGDLKETVYLQQPPGFIDPNKPDHVCLLHKSLYGLKQAPRAWFHRLSTALYNLGFHGSKTDPSLFIYSSRGTLLYMLVYVDDIILTGNNSQELDRVVQSLSRSFAVQDMGPLSYFLGIEILPQGLDLLLSQKKYIIELLERAGLSKAKPVPFPITTTATLALGDSPPRADPVKYRQVVGALQYVTLSRPDITFAVNKVCQFMHSPTENHWSAVKRILRYLQGTSDFGLLLKHDSATLLHAYTDSTFNNITAYSDAGWAGCPDDRRSTGGYAIYLGSNLVSWSARKQRTVSQSSTESEYKALADTIAKLTWLQTLLRELQVPTKTVPTLWCDNLGATYLSANPVFHARTKHVEVDFYFVREKVAQGQLSVQFISTNDQIADIFTKPLPSQRFLFLRSKLQIASRP</sequence>
<dbReference type="OrthoDB" id="414945at2759"/>
<feature type="compositionally biased region" description="Pro residues" evidence="1">
    <location>
        <begin position="284"/>
        <end position="293"/>
    </location>
</feature>
<dbReference type="SUPFAM" id="SSF56672">
    <property type="entry name" value="DNA/RNA polymerases"/>
    <property type="match status" value="1"/>
</dbReference>
<organism evidence="4 5">
    <name type="scientific">Mikania micrantha</name>
    <name type="common">bitter vine</name>
    <dbReference type="NCBI Taxonomy" id="192012"/>
    <lineage>
        <taxon>Eukaryota</taxon>
        <taxon>Viridiplantae</taxon>
        <taxon>Streptophyta</taxon>
        <taxon>Embryophyta</taxon>
        <taxon>Tracheophyta</taxon>
        <taxon>Spermatophyta</taxon>
        <taxon>Magnoliopsida</taxon>
        <taxon>eudicotyledons</taxon>
        <taxon>Gunneridae</taxon>
        <taxon>Pentapetalae</taxon>
        <taxon>asterids</taxon>
        <taxon>campanulids</taxon>
        <taxon>Asterales</taxon>
        <taxon>Asteraceae</taxon>
        <taxon>Asteroideae</taxon>
        <taxon>Heliantheae alliance</taxon>
        <taxon>Eupatorieae</taxon>
        <taxon>Mikania</taxon>
    </lineage>
</organism>
<dbReference type="InterPro" id="IPR012337">
    <property type="entry name" value="RNaseH-like_sf"/>
</dbReference>
<feature type="compositionally biased region" description="Low complexity" evidence="1">
    <location>
        <begin position="265"/>
        <end position="282"/>
    </location>
</feature>
<dbReference type="PANTHER" id="PTHR11439:SF453">
    <property type="entry name" value="RNA-DIRECTED DNA POLYMERASE"/>
    <property type="match status" value="1"/>
</dbReference>
<dbReference type="Pfam" id="PF07727">
    <property type="entry name" value="RVT_2"/>
    <property type="match status" value="1"/>
</dbReference>
<dbReference type="Pfam" id="PF25597">
    <property type="entry name" value="SH3_retrovirus"/>
    <property type="match status" value="1"/>
</dbReference>
<feature type="region of interest" description="Disordered" evidence="1">
    <location>
        <begin position="255"/>
        <end position="369"/>
    </location>
</feature>
<protein>
    <submittedName>
        <fullName evidence="4">Uncharacterized protein</fullName>
    </submittedName>
</protein>
<feature type="compositionally biased region" description="Polar residues" evidence="1">
    <location>
        <begin position="294"/>
        <end position="315"/>
    </location>
</feature>
<dbReference type="Proteomes" id="UP000326396">
    <property type="component" value="Linkage Group LG5"/>
</dbReference>
<dbReference type="Gene3D" id="3.30.420.10">
    <property type="entry name" value="Ribonuclease H-like superfamily/Ribonuclease H"/>
    <property type="match status" value="1"/>
</dbReference>
<evidence type="ECO:0000259" key="3">
    <source>
        <dbReference type="Pfam" id="PF25597"/>
    </source>
</evidence>
<dbReference type="PANTHER" id="PTHR11439">
    <property type="entry name" value="GAG-POL-RELATED RETROTRANSPOSON"/>
    <property type="match status" value="1"/>
</dbReference>
<gene>
    <name evidence="4" type="ORF">E3N88_29388</name>
</gene>
<feature type="compositionally biased region" description="Polar residues" evidence="1">
    <location>
        <begin position="354"/>
        <end position="369"/>
    </location>
</feature>
<dbReference type="EMBL" id="SZYD01000015">
    <property type="protein sequence ID" value="KAD3640165.1"/>
    <property type="molecule type" value="Genomic_DNA"/>
</dbReference>
<accession>A0A5N6MIP3</accession>
<dbReference type="SUPFAM" id="SSF53098">
    <property type="entry name" value="Ribonuclease H-like"/>
    <property type="match status" value="1"/>
</dbReference>
<dbReference type="InterPro" id="IPR036397">
    <property type="entry name" value="RNaseH_sf"/>
</dbReference>
<feature type="domain" description="Reverse transcriptase Ty1/copia-type" evidence="2">
    <location>
        <begin position="396"/>
        <end position="639"/>
    </location>
</feature>
<keyword evidence="5" id="KW-1185">Reference proteome</keyword>
<evidence type="ECO:0000256" key="1">
    <source>
        <dbReference type="SAM" id="MobiDB-lite"/>
    </source>
</evidence>
<dbReference type="CDD" id="cd09272">
    <property type="entry name" value="RNase_HI_RT_Ty1"/>
    <property type="match status" value="2"/>
</dbReference>
<dbReference type="AlphaFoldDB" id="A0A5N6MIP3"/>
<name>A0A5N6MIP3_9ASTR</name>
<dbReference type="GO" id="GO:0003676">
    <property type="term" value="F:nucleic acid binding"/>
    <property type="evidence" value="ECO:0007669"/>
    <property type="project" value="InterPro"/>
</dbReference>
<comment type="caution">
    <text evidence="4">The sequence shown here is derived from an EMBL/GenBank/DDBJ whole genome shotgun (WGS) entry which is preliminary data.</text>
</comment>
<evidence type="ECO:0000259" key="2">
    <source>
        <dbReference type="Pfam" id="PF07727"/>
    </source>
</evidence>
<proteinExistence type="predicted"/>
<evidence type="ECO:0000313" key="5">
    <source>
        <dbReference type="Proteomes" id="UP000326396"/>
    </source>
</evidence>
<feature type="domain" description="Retroviral polymerase SH3-like" evidence="3">
    <location>
        <begin position="193"/>
        <end position="254"/>
    </location>
</feature>
<feature type="compositionally biased region" description="Polar residues" evidence="1">
    <location>
        <begin position="331"/>
        <end position="340"/>
    </location>
</feature>
<dbReference type="InterPro" id="IPR043502">
    <property type="entry name" value="DNA/RNA_pol_sf"/>
</dbReference>
<dbReference type="InterPro" id="IPR057670">
    <property type="entry name" value="SH3_retrovirus"/>
</dbReference>
<reference evidence="4 5" key="1">
    <citation type="submission" date="2019-05" db="EMBL/GenBank/DDBJ databases">
        <title>Mikania micrantha, genome provides insights into the molecular mechanism of rapid growth.</title>
        <authorList>
            <person name="Liu B."/>
        </authorList>
    </citation>
    <scope>NUCLEOTIDE SEQUENCE [LARGE SCALE GENOMIC DNA]</scope>
    <source>
        <strain evidence="4">NLD-2019</strain>
        <tissue evidence="4">Leaf</tissue>
    </source>
</reference>